<keyword evidence="3" id="KW-1185">Reference proteome</keyword>
<reference evidence="2 3" key="1">
    <citation type="submission" date="2018-07" db="EMBL/GenBank/DDBJ databases">
        <title>Chitinophaga K2CV101002-2 sp. nov., isolated from a monsoon evergreen broad-leaved forest soil.</title>
        <authorList>
            <person name="Lv Y."/>
        </authorList>
    </citation>
    <scope>NUCLEOTIDE SEQUENCE [LARGE SCALE GENOMIC DNA]</scope>
    <source>
        <strain evidence="2 3">GDMCC 1.1288</strain>
    </source>
</reference>
<dbReference type="EMBL" id="QPMM01000007">
    <property type="protein sequence ID" value="RFS21763.1"/>
    <property type="molecule type" value="Genomic_DNA"/>
</dbReference>
<evidence type="ECO:0000313" key="3">
    <source>
        <dbReference type="Proteomes" id="UP000260644"/>
    </source>
</evidence>
<feature type="chain" id="PRO_5017633916" evidence="1">
    <location>
        <begin position="22"/>
        <end position="179"/>
    </location>
</feature>
<name>A0A3E1Y8N3_9BACT</name>
<keyword evidence="1" id="KW-0732">Signal</keyword>
<organism evidence="2 3">
    <name type="scientific">Chitinophaga silvatica</name>
    <dbReference type="NCBI Taxonomy" id="2282649"/>
    <lineage>
        <taxon>Bacteria</taxon>
        <taxon>Pseudomonadati</taxon>
        <taxon>Bacteroidota</taxon>
        <taxon>Chitinophagia</taxon>
        <taxon>Chitinophagales</taxon>
        <taxon>Chitinophagaceae</taxon>
        <taxon>Chitinophaga</taxon>
    </lineage>
</organism>
<dbReference type="RefSeq" id="WP_116976307.1">
    <property type="nucleotide sequence ID" value="NZ_QPMM01000007.1"/>
</dbReference>
<dbReference type="AlphaFoldDB" id="A0A3E1Y8N3"/>
<sequence>MITIRLFLLISILSCFLEVTAQEHYELKVIVSDKEHTFSKDVVSRQLTAQTQISPRKTLGFFTDRDENIPFYFSCVMLDSASDKISTGDYPLLRVQNDMPVPVKGLLKGGFLAIKMNDKVIANPEEYTSMPGSKNVITIKEINDKEIKGIFNARMECTSDTTKQLDVSGSFVIRNPEYK</sequence>
<evidence type="ECO:0000256" key="1">
    <source>
        <dbReference type="SAM" id="SignalP"/>
    </source>
</evidence>
<feature type="signal peptide" evidence="1">
    <location>
        <begin position="1"/>
        <end position="21"/>
    </location>
</feature>
<accession>A0A3E1Y8N3</accession>
<protein>
    <submittedName>
        <fullName evidence="2">Uncharacterized protein</fullName>
    </submittedName>
</protein>
<evidence type="ECO:0000313" key="2">
    <source>
        <dbReference type="EMBL" id="RFS21763.1"/>
    </source>
</evidence>
<dbReference type="OrthoDB" id="673061at2"/>
<gene>
    <name evidence="2" type="ORF">DVR12_13970</name>
</gene>
<proteinExistence type="predicted"/>
<comment type="caution">
    <text evidence="2">The sequence shown here is derived from an EMBL/GenBank/DDBJ whole genome shotgun (WGS) entry which is preliminary data.</text>
</comment>
<dbReference type="Proteomes" id="UP000260644">
    <property type="component" value="Unassembled WGS sequence"/>
</dbReference>